<feature type="region of interest" description="Disordered" evidence="1">
    <location>
        <begin position="22"/>
        <end position="42"/>
    </location>
</feature>
<dbReference type="AlphaFoldDB" id="A0A3S1BD85"/>
<dbReference type="EMBL" id="RQTK01000164">
    <property type="protein sequence ID" value="RUS85627.1"/>
    <property type="molecule type" value="Genomic_DNA"/>
</dbReference>
<dbReference type="Proteomes" id="UP000271974">
    <property type="component" value="Unassembled WGS sequence"/>
</dbReference>
<gene>
    <name evidence="2" type="ORF">EGW08_006639</name>
</gene>
<proteinExistence type="predicted"/>
<accession>A0A3S1BD85</accession>
<keyword evidence="3" id="KW-1185">Reference proteome</keyword>
<feature type="non-terminal residue" evidence="2">
    <location>
        <position position="1"/>
    </location>
</feature>
<protein>
    <submittedName>
        <fullName evidence="2">Uncharacterized protein</fullName>
    </submittedName>
</protein>
<evidence type="ECO:0000313" key="3">
    <source>
        <dbReference type="Proteomes" id="UP000271974"/>
    </source>
</evidence>
<evidence type="ECO:0000313" key="2">
    <source>
        <dbReference type="EMBL" id="RUS85627.1"/>
    </source>
</evidence>
<reference evidence="2 3" key="1">
    <citation type="submission" date="2019-01" db="EMBL/GenBank/DDBJ databases">
        <title>A draft genome assembly of the solar-powered sea slug Elysia chlorotica.</title>
        <authorList>
            <person name="Cai H."/>
            <person name="Li Q."/>
            <person name="Fang X."/>
            <person name="Li J."/>
            <person name="Curtis N.E."/>
            <person name="Altenburger A."/>
            <person name="Shibata T."/>
            <person name="Feng M."/>
            <person name="Maeda T."/>
            <person name="Schwartz J.A."/>
            <person name="Shigenobu S."/>
            <person name="Lundholm N."/>
            <person name="Nishiyama T."/>
            <person name="Yang H."/>
            <person name="Hasebe M."/>
            <person name="Li S."/>
            <person name="Pierce S.K."/>
            <person name="Wang J."/>
        </authorList>
    </citation>
    <scope>NUCLEOTIDE SEQUENCE [LARGE SCALE GENOMIC DNA]</scope>
    <source>
        <strain evidence="2">EC2010</strain>
        <tissue evidence="2">Whole organism of an adult</tissue>
    </source>
</reference>
<dbReference type="OrthoDB" id="10622706at2759"/>
<evidence type="ECO:0000256" key="1">
    <source>
        <dbReference type="SAM" id="MobiDB-lite"/>
    </source>
</evidence>
<organism evidence="2 3">
    <name type="scientific">Elysia chlorotica</name>
    <name type="common">Eastern emerald elysia</name>
    <name type="synonym">Sea slug</name>
    <dbReference type="NCBI Taxonomy" id="188477"/>
    <lineage>
        <taxon>Eukaryota</taxon>
        <taxon>Metazoa</taxon>
        <taxon>Spiralia</taxon>
        <taxon>Lophotrochozoa</taxon>
        <taxon>Mollusca</taxon>
        <taxon>Gastropoda</taxon>
        <taxon>Heterobranchia</taxon>
        <taxon>Euthyneura</taxon>
        <taxon>Panpulmonata</taxon>
        <taxon>Sacoglossa</taxon>
        <taxon>Placobranchoidea</taxon>
        <taxon>Plakobranchidae</taxon>
        <taxon>Elysia</taxon>
    </lineage>
</organism>
<sequence length="174" mass="19619">SLDVKNSTSSRAHVEKHLSFVVSNSPQNQKGPRVTKSMSSSSRHAVGTTIDIDIDFIPAEESETSVHQISKEKLATSSSTIVPSGETSKVKLPRINSMAEKRNRELTRKQSIVKYSRWKLIRTMVKGDYIGHEWVDLNLGPFEPPDEEMSLVSDGCEVIMMNRAFLIKYLRKEL</sequence>
<name>A0A3S1BD85_ELYCH</name>
<comment type="caution">
    <text evidence="2">The sequence shown here is derived from an EMBL/GenBank/DDBJ whole genome shotgun (WGS) entry which is preliminary data.</text>
</comment>